<evidence type="ECO:0000256" key="1">
    <source>
        <dbReference type="ARBA" id="ARBA00009437"/>
    </source>
</evidence>
<protein>
    <submittedName>
        <fullName evidence="6">LysR family transcriptional regulator</fullName>
    </submittedName>
</protein>
<proteinExistence type="inferred from homology"/>
<keyword evidence="2" id="KW-0805">Transcription regulation</keyword>
<evidence type="ECO:0000313" key="7">
    <source>
        <dbReference type="Proteomes" id="UP001629953"/>
    </source>
</evidence>
<evidence type="ECO:0000259" key="5">
    <source>
        <dbReference type="PROSITE" id="PS50931"/>
    </source>
</evidence>
<dbReference type="SUPFAM" id="SSF53850">
    <property type="entry name" value="Periplasmic binding protein-like II"/>
    <property type="match status" value="1"/>
</dbReference>
<evidence type="ECO:0000256" key="4">
    <source>
        <dbReference type="ARBA" id="ARBA00023163"/>
    </source>
</evidence>
<sequence>MNLDDMAYFALIAKAQGISKAASRYKLSKSLLSRRLKHLEQQLGVTLVERNVRQFHLTEVGEKLAKQCLQLLEQADIAEKLVSSYLNEPQGRLHIIAPMAFIEQILSPLLAGFLQHYPLINVELQALSQHQTMKSIDCDLYLSLYTTLPDTPLYAKAITSLHDVLVCSPSFAQQHHVDCAEDLIQLPLLSRLGSGTSTTWQLKHKSGTTHQIEFVPRMTSNSLSSLLESAVQSCGIALLPTLYCVEKLKQRTLVQINSDYTSPSRTLYGFYKIPLERNRLVALFLNYLQTRLPE</sequence>
<evidence type="ECO:0000313" key="6">
    <source>
        <dbReference type="EMBL" id="MFM2486826.1"/>
    </source>
</evidence>
<name>A0ABW9GAZ4_9GAMM</name>
<dbReference type="SUPFAM" id="SSF46785">
    <property type="entry name" value="Winged helix' DNA-binding domain"/>
    <property type="match status" value="1"/>
</dbReference>
<dbReference type="RefSeq" id="WP_408625121.1">
    <property type="nucleotide sequence ID" value="NZ_JBEQCT010000011.1"/>
</dbReference>
<dbReference type="Pfam" id="PF03466">
    <property type="entry name" value="LysR_substrate"/>
    <property type="match status" value="1"/>
</dbReference>
<evidence type="ECO:0000256" key="3">
    <source>
        <dbReference type="ARBA" id="ARBA00023125"/>
    </source>
</evidence>
<dbReference type="Pfam" id="PF00126">
    <property type="entry name" value="HTH_1"/>
    <property type="match status" value="1"/>
</dbReference>
<keyword evidence="3" id="KW-0238">DNA-binding</keyword>
<dbReference type="InterPro" id="IPR005119">
    <property type="entry name" value="LysR_subst-bd"/>
</dbReference>
<dbReference type="Gene3D" id="1.10.10.10">
    <property type="entry name" value="Winged helix-like DNA-binding domain superfamily/Winged helix DNA-binding domain"/>
    <property type="match status" value="1"/>
</dbReference>
<organism evidence="6 7">
    <name type="scientific">Celerinatantimonas yamalensis</name>
    <dbReference type="NCBI Taxonomy" id="559956"/>
    <lineage>
        <taxon>Bacteria</taxon>
        <taxon>Pseudomonadati</taxon>
        <taxon>Pseudomonadota</taxon>
        <taxon>Gammaproteobacteria</taxon>
        <taxon>Celerinatantimonadaceae</taxon>
        <taxon>Celerinatantimonas</taxon>
    </lineage>
</organism>
<gene>
    <name evidence="6" type="ORF">ABUE30_17475</name>
</gene>
<dbReference type="PROSITE" id="PS50931">
    <property type="entry name" value="HTH_LYSR"/>
    <property type="match status" value="1"/>
</dbReference>
<dbReference type="InterPro" id="IPR036390">
    <property type="entry name" value="WH_DNA-bd_sf"/>
</dbReference>
<dbReference type="InterPro" id="IPR036388">
    <property type="entry name" value="WH-like_DNA-bd_sf"/>
</dbReference>
<keyword evidence="7" id="KW-1185">Reference proteome</keyword>
<comment type="similarity">
    <text evidence="1">Belongs to the LysR transcriptional regulatory family.</text>
</comment>
<accession>A0ABW9GAZ4</accession>
<comment type="caution">
    <text evidence="6">The sequence shown here is derived from an EMBL/GenBank/DDBJ whole genome shotgun (WGS) entry which is preliminary data.</text>
</comment>
<dbReference type="PANTHER" id="PTHR30537:SF5">
    <property type="entry name" value="HTH-TYPE TRANSCRIPTIONAL ACTIVATOR TTDR-RELATED"/>
    <property type="match status" value="1"/>
</dbReference>
<dbReference type="Proteomes" id="UP001629953">
    <property type="component" value="Unassembled WGS sequence"/>
</dbReference>
<dbReference type="EMBL" id="JBEQCT010000011">
    <property type="protein sequence ID" value="MFM2486826.1"/>
    <property type="molecule type" value="Genomic_DNA"/>
</dbReference>
<dbReference type="InterPro" id="IPR000847">
    <property type="entry name" value="LysR_HTH_N"/>
</dbReference>
<dbReference type="Gene3D" id="3.40.190.290">
    <property type="match status" value="1"/>
</dbReference>
<dbReference type="PANTHER" id="PTHR30537">
    <property type="entry name" value="HTH-TYPE TRANSCRIPTIONAL REGULATOR"/>
    <property type="match status" value="1"/>
</dbReference>
<dbReference type="InterPro" id="IPR058163">
    <property type="entry name" value="LysR-type_TF_proteobact-type"/>
</dbReference>
<keyword evidence="4" id="KW-0804">Transcription</keyword>
<feature type="domain" description="HTH lysR-type" evidence="5">
    <location>
        <begin position="1"/>
        <end position="58"/>
    </location>
</feature>
<evidence type="ECO:0000256" key="2">
    <source>
        <dbReference type="ARBA" id="ARBA00023015"/>
    </source>
</evidence>
<reference evidence="6 7" key="1">
    <citation type="journal article" date="2013" name="Int. J. Syst. Evol. Microbiol.">
        <title>Celerinatantimonas yamalensis sp. nov., a cold-adapted diazotrophic bacterium from a cold permafrost brine.</title>
        <authorList>
            <person name="Shcherbakova V."/>
            <person name="Chuvilskaya N."/>
            <person name="Rivkina E."/>
            <person name="Demidov N."/>
            <person name="Uchaeva V."/>
            <person name="Suetin S."/>
            <person name="Suzina N."/>
            <person name="Gilichinsky D."/>
        </authorList>
    </citation>
    <scope>NUCLEOTIDE SEQUENCE [LARGE SCALE GENOMIC DNA]</scope>
    <source>
        <strain evidence="6 7">C7</strain>
    </source>
</reference>